<reference evidence="2 3" key="1">
    <citation type="journal article" date="2019" name="Sci. Rep.">
        <title>A high-quality genome of Eragrostis curvula grass provides insights into Poaceae evolution and supports new strategies to enhance forage quality.</title>
        <authorList>
            <person name="Carballo J."/>
            <person name="Santos B.A.C.M."/>
            <person name="Zappacosta D."/>
            <person name="Garbus I."/>
            <person name="Selva J.P."/>
            <person name="Gallo C.A."/>
            <person name="Diaz A."/>
            <person name="Albertini E."/>
            <person name="Caccamo M."/>
            <person name="Echenique V."/>
        </authorList>
    </citation>
    <scope>NUCLEOTIDE SEQUENCE [LARGE SCALE GENOMIC DNA]</scope>
    <source>
        <strain evidence="3">cv. Victoria</strain>
        <tissue evidence="2">Leaf</tissue>
    </source>
</reference>
<evidence type="ECO:0000256" key="1">
    <source>
        <dbReference type="SAM" id="MobiDB-lite"/>
    </source>
</evidence>
<evidence type="ECO:0000313" key="2">
    <source>
        <dbReference type="EMBL" id="TVU12688.1"/>
    </source>
</evidence>
<dbReference type="Gramene" id="TVU12688">
    <property type="protein sequence ID" value="TVU12688"/>
    <property type="gene ID" value="EJB05_46342"/>
</dbReference>
<feature type="compositionally biased region" description="Basic and acidic residues" evidence="1">
    <location>
        <begin position="26"/>
        <end position="39"/>
    </location>
</feature>
<comment type="caution">
    <text evidence="2">The sequence shown here is derived from an EMBL/GenBank/DDBJ whole genome shotgun (WGS) entry which is preliminary data.</text>
</comment>
<feature type="non-terminal residue" evidence="2">
    <location>
        <position position="1"/>
    </location>
</feature>
<dbReference type="PANTHER" id="PTHR35470:SF4">
    <property type="entry name" value="CYSTEINE-RICH TRANSMEMBRANE CYSTM DOMAIN-CONTAINING PROTEIN"/>
    <property type="match status" value="1"/>
</dbReference>
<dbReference type="Proteomes" id="UP000324897">
    <property type="component" value="Chromosome 3"/>
</dbReference>
<sequence>MRIPRYSDTQSTLILSKTEDTTLGEAVEKRREEKREEARMYNAPPPPQDMSYYDHCNKRHEEKGCLYACKVAKMYNAPTAQEMSYFEHVQRRHEEKGCLYAW</sequence>
<dbReference type="InterPro" id="IPR051671">
    <property type="entry name" value="CYSTM1_HM_Tolerance"/>
</dbReference>
<dbReference type="AlphaFoldDB" id="A0A5J9TPC3"/>
<dbReference type="PANTHER" id="PTHR35470">
    <property type="entry name" value="CADMIUM TOLERANT 3"/>
    <property type="match status" value="1"/>
</dbReference>
<feature type="region of interest" description="Disordered" evidence="1">
    <location>
        <begin position="1"/>
        <end position="52"/>
    </location>
</feature>
<evidence type="ECO:0000313" key="3">
    <source>
        <dbReference type="Proteomes" id="UP000324897"/>
    </source>
</evidence>
<name>A0A5J9TPC3_9POAL</name>
<proteinExistence type="predicted"/>
<dbReference type="EMBL" id="RWGY01000039">
    <property type="protein sequence ID" value="TVU12688.1"/>
    <property type="molecule type" value="Genomic_DNA"/>
</dbReference>
<accession>A0A5J9TPC3</accession>
<organism evidence="2 3">
    <name type="scientific">Eragrostis curvula</name>
    <name type="common">weeping love grass</name>
    <dbReference type="NCBI Taxonomy" id="38414"/>
    <lineage>
        <taxon>Eukaryota</taxon>
        <taxon>Viridiplantae</taxon>
        <taxon>Streptophyta</taxon>
        <taxon>Embryophyta</taxon>
        <taxon>Tracheophyta</taxon>
        <taxon>Spermatophyta</taxon>
        <taxon>Magnoliopsida</taxon>
        <taxon>Liliopsida</taxon>
        <taxon>Poales</taxon>
        <taxon>Poaceae</taxon>
        <taxon>PACMAD clade</taxon>
        <taxon>Chloridoideae</taxon>
        <taxon>Eragrostideae</taxon>
        <taxon>Eragrostidinae</taxon>
        <taxon>Eragrostis</taxon>
    </lineage>
</organism>
<protein>
    <submittedName>
        <fullName evidence="2">Uncharacterized protein</fullName>
    </submittedName>
</protein>
<dbReference type="OrthoDB" id="681170at2759"/>
<keyword evidence="3" id="KW-1185">Reference proteome</keyword>
<gene>
    <name evidence="2" type="ORF">EJB05_46342</name>
</gene>